<evidence type="ECO:0000313" key="2">
    <source>
        <dbReference type="EMBL" id="RIW13626.1"/>
    </source>
</evidence>
<evidence type="ECO:0000259" key="1">
    <source>
        <dbReference type="Pfam" id="PF08818"/>
    </source>
</evidence>
<evidence type="ECO:0000313" key="3">
    <source>
        <dbReference type="Proteomes" id="UP000283522"/>
    </source>
</evidence>
<dbReference type="Gene3D" id="3.90.1150.200">
    <property type="match status" value="1"/>
</dbReference>
<reference evidence="2 3" key="1">
    <citation type="submission" date="2018-09" db="EMBL/GenBank/DDBJ databases">
        <authorList>
            <person name="Wang X."/>
            <person name="Du Z."/>
        </authorList>
    </citation>
    <scope>NUCLEOTIDE SEQUENCE [LARGE SCALE GENOMIC DNA]</scope>
    <source>
        <strain evidence="2 3">N3</strain>
    </source>
</reference>
<organism evidence="2 3">
    <name type="scientific">Algoriphagus lacus</name>
    <dbReference type="NCBI Taxonomy" id="2056311"/>
    <lineage>
        <taxon>Bacteria</taxon>
        <taxon>Pseudomonadati</taxon>
        <taxon>Bacteroidota</taxon>
        <taxon>Cytophagia</taxon>
        <taxon>Cytophagales</taxon>
        <taxon>Cyclobacteriaceae</taxon>
        <taxon>Algoriphagus</taxon>
    </lineage>
</organism>
<dbReference type="EMBL" id="QXML01000008">
    <property type="protein sequence ID" value="RIW13626.1"/>
    <property type="molecule type" value="Genomic_DNA"/>
</dbReference>
<sequence>MKHSNFSIAVTEFLDQSNLQRRPEIELLREVILETCPNLFESIKWNGPNYSDDGKDRISMRIFPNNQLQLIFHLGAKSTKIVEPSRIPDSLGLLIWKSADRALIDFPNSDRILSTKTSLAEIIQNWIQLNKEIGAE</sequence>
<dbReference type="RefSeq" id="WP_119478740.1">
    <property type="nucleotide sequence ID" value="NZ_QXML01000008.1"/>
</dbReference>
<dbReference type="Pfam" id="PF08818">
    <property type="entry name" value="DUF1801"/>
    <property type="match status" value="1"/>
</dbReference>
<comment type="caution">
    <text evidence="2">The sequence shown here is derived from an EMBL/GenBank/DDBJ whole genome shotgun (WGS) entry which is preliminary data.</text>
</comment>
<proteinExistence type="predicted"/>
<name>A0A418PNQ6_9BACT</name>
<feature type="domain" description="YdhG-like" evidence="1">
    <location>
        <begin position="21"/>
        <end position="127"/>
    </location>
</feature>
<dbReference type="InterPro" id="IPR014922">
    <property type="entry name" value="YdhG-like"/>
</dbReference>
<dbReference type="Proteomes" id="UP000283522">
    <property type="component" value="Unassembled WGS sequence"/>
</dbReference>
<gene>
    <name evidence="2" type="ORF">D0X99_15390</name>
</gene>
<dbReference type="SUPFAM" id="SSF159888">
    <property type="entry name" value="YdhG-like"/>
    <property type="match status" value="1"/>
</dbReference>
<dbReference type="AlphaFoldDB" id="A0A418PNQ6"/>
<dbReference type="OrthoDB" id="9811812at2"/>
<keyword evidence="3" id="KW-1185">Reference proteome</keyword>
<accession>A0A418PNQ6</accession>
<protein>
    <submittedName>
        <fullName evidence="2">DUF1801 domain-containing protein</fullName>
    </submittedName>
</protein>